<feature type="domain" description="MI" evidence="8">
    <location>
        <begin position="325"/>
        <end position="448"/>
    </location>
</feature>
<evidence type="ECO:0000256" key="3">
    <source>
        <dbReference type="ARBA" id="ARBA00014414"/>
    </source>
</evidence>
<feature type="compositionally biased region" description="Acidic residues" evidence="7">
    <location>
        <begin position="30"/>
        <end position="39"/>
    </location>
</feature>
<comment type="similarity">
    <text evidence="2">Belongs to the PDCD4 family.</text>
</comment>
<evidence type="ECO:0000256" key="7">
    <source>
        <dbReference type="SAM" id="MobiDB-lite"/>
    </source>
</evidence>
<reference evidence="9 10" key="1">
    <citation type="submission" date="2015-12" db="EMBL/GenBank/DDBJ databases">
        <title>The genome of Folsomia candida.</title>
        <authorList>
            <person name="Faddeeva A."/>
            <person name="Derks M.F."/>
            <person name="Anvar Y."/>
            <person name="Smit S."/>
            <person name="Van Straalen N."/>
            <person name="Roelofs D."/>
        </authorList>
    </citation>
    <scope>NUCLEOTIDE SEQUENCE [LARGE SCALE GENOMIC DNA]</scope>
    <source>
        <strain evidence="9 10">VU population</strain>
        <tissue evidence="9">Whole body</tissue>
    </source>
</reference>
<dbReference type="FunFam" id="1.25.40.180:FF:000009">
    <property type="entry name" value="programmed cell death protein 4"/>
    <property type="match status" value="1"/>
</dbReference>
<dbReference type="AlphaFoldDB" id="A0A226DNG4"/>
<dbReference type="STRING" id="158441.A0A226DNG4"/>
<dbReference type="PANTHER" id="PTHR12626:SF0">
    <property type="entry name" value="PROGRAMMED CELL DEATH PROTEIN 4"/>
    <property type="match status" value="1"/>
</dbReference>
<dbReference type="PROSITE" id="PS51366">
    <property type="entry name" value="MI"/>
    <property type="match status" value="2"/>
</dbReference>
<keyword evidence="10" id="KW-1185">Reference proteome</keyword>
<dbReference type="GO" id="GO:0045892">
    <property type="term" value="P:negative regulation of DNA-templated transcription"/>
    <property type="evidence" value="ECO:0007669"/>
    <property type="project" value="InterPro"/>
</dbReference>
<dbReference type="SUPFAM" id="SSF48371">
    <property type="entry name" value="ARM repeat"/>
    <property type="match status" value="2"/>
</dbReference>
<evidence type="ECO:0000256" key="2">
    <source>
        <dbReference type="ARBA" id="ARBA00005497"/>
    </source>
</evidence>
<evidence type="ECO:0000256" key="6">
    <source>
        <dbReference type="ARBA" id="ARBA00023242"/>
    </source>
</evidence>
<dbReference type="Pfam" id="PF02847">
    <property type="entry name" value="MA3"/>
    <property type="match status" value="2"/>
</dbReference>
<dbReference type="PANTHER" id="PTHR12626">
    <property type="entry name" value="PROGRAMMED CELL DEATH 4"/>
    <property type="match status" value="1"/>
</dbReference>
<dbReference type="EMBL" id="LNIX01000017">
    <property type="protein sequence ID" value="OXA45766.1"/>
    <property type="molecule type" value="Genomic_DNA"/>
</dbReference>
<evidence type="ECO:0000313" key="9">
    <source>
        <dbReference type="EMBL" id="OXA45766.1"/>
    </source>
</evidence>
<name>A0A226DNG4_FOLCA</name>
<sequence>MENGAKFMNGDLRKNSLDEEPTVPVLVNGEGEEIDGEGDEGSKSPSGVGGAAAVMQDSPADRIKRKARRLTKGLSKEVLNGTAPLPVSRYLKNSRKPRNGFGRGLPKKGGAGGKHTWGAYGSEGSDGAALDYKDPNYDSESLDNGDIHLEAIIPEMSDDEIQKNVESTILEYFEVGDTGEVFSALSDLNFGQKKYQIVVIAVEAAMDHKPSHRELTSVLISELADDELGIGQEDVAKAFDVLLQNLPDLVLDAPDAATILGNFIARAVADDCISAGFVHSRKDVMENEHAKAAVTHAEVLLLDKIAMLRLHNVWGVGGGAQPVKALSKRIHMLLKEFLSSNDATEAARCLSELEVPHYHHELVYEAIVMALESMLETNEDSICRLLKSLYTSCLVTPDQMKQGFQRVFDDLPDICIDVPLVYSLIERFANKALAAEIITKELVLEVPIRGRKRFVSEGDGGKIKEETL</sequence>
<protein>
    <recommendedName>
        <fullName evidence="3">Programmed cell death protein 4</fullName>
    </recommendedName>
</protein>
<evidence type="ECO:0000256" key="1">
    <source>
        <dbReference type="ARBA" id="ARBA00004496"/>
    </source>
</evidence>
<dbReference type="OrthoDB" id="414546at2759"/>
<keyword evidence="6" id="KW-0539">Nucleus</keyword>
<comment type="subcellular location">
    <subcellularLocation>
        <location evidence="1">Cytoplasm</location>
    </subcellularLocation>
</comment>
<feature type="region of interest" description="Disordered" evidence="7">
    <location>
        <begin position="1"/>
        <end position="60"/>
    </location>
</feature>
<dbReference type="Gene3D" id="1.25.40.180">
    <property type="match status" value="2"/>
</dbReference>
<organism evidence="9 10">
    <name type="scientific">Folsomia candida</name>
    <name type="common">Springtail</name>
    <dbReference type="NCBI Taxonomy" id="158441"/>
    <lineage>
        <taxon>Eukaryota</taxon>
        <taxon>Metazoa</taxon>
        <taxon>Ecdysozoa</taxon>
        <taxon>Arthropoda</taxon>
        <taxon>Hexapoda</taxon>
        <taxon>Collembola</taxon>
        <taxon>Entomobryomorpha</taxon>
        <taxon>Isotomoidea</taxon>
        <taxon>Isotomidae</taxon>
        <taxon>Proisotominae</taxon>
        <taxon>Folsomia</taxon>
    </lineage>
</organism>
<dbReference type="GO" id="GO:0005634">
    <property type="term" value="C:nucleus"/>
    <property type="evidence" value="ECO:0007669"/>
    <property type="project" value="TreeGrafter"/>
</dbReference>
<dbReference type="SMART" id="SM00544">
    <property type="entry name" value="MA3"/>
    <property type="match status" value="2"/>
</dbReference>
<evidence type="ECO:0000259" key="8">
    <source>
        <dbReference type="PROSITE" id="PS51366"/>
    </source>
</evidence>
<dbReference type="FunFam" id="1.25.40.180:FF:000008">
    <property type="entry name" value="Programmed cell death protein 4"/>
    <property type="match status" value="1"/>
</dbReference>
<evidence type="ECO:0000313" key="10">
    <source>
        <dbReference type="Proteomes" id="UP000198287"/>
    </source>
</evidence>
<evidence type="ECO:0000256" key="5">
    <source>
        <dbReference type="ARBA" id="ARBA00022737"/>
    </source>
</evidence>
<comment type="caution">
    <text evidence="9">The sequence shown here is derived from an EMBL/GenBank/DDBJ whole genome shotgun (WGS) entry which is preliminary data.</text>
</comment>
<dbReference type="InterPro" id="IPR016024">
    <property type="entry name" value="ARM-type_fold"/>
</dbReference>
<gene>
    <name evidence="9" type="ORF">Fcan01_19635</name>
</gene>
<feature type="region of interest" description="Disordered" evidence="7">
    <location>
        <begin position="89"/>
        <end position="116"/>
    </location>
</feature>
<keyword evidence="4" id="KW-0963">Cytoplasm</keyword>
<dbReference type="GO" id="GO:0005829">
    <property type="term" value="C:cytosol"/>
    <property type="evidence" value="ECO:0007669"/>
    <property type="project" value="TreeGrafter"/>
</dbReference>
<evidence type="ECO:0000256" key="4">
    <source>
        <dbReference type="ARBA" id="ARBA00022490"/>
    </source>
</evidence>
<keyword evidence="5" id="KW-0677">Repeat</keyword>
<dbReference type="OMA" id="TRTHPQY"/>
<feature type="domain" description="MI" evidence="8">
    <location>
        <begin position="160"/>
        <end position="283"/>
    </location>
</feature>
<accession>A0A226DNG4</accession>
<dbReference type="Proteomes" id="UP000198287">
    <property type="component" value="Unassembled WGS sequence"/>
</dbReference>
<dbReference type="InterPro" id="IPR039778">
    <property type="entry name" value="PDCD4"/>
</dbReference>
<proteinExistence type="inferred from homology"/>
<feature type="compositionally biased region" description="Gly residues" evidence="7">
    <location>
        <begin position="101"/>
        <end position="115"/>
    </location>
</feature>
<dbReference type="InterPro" id="IPR003891">
    <property type="entry name" value="Initiation_fac_eIF4g_MI"/>
</dbReference>